<comment type="caution">
    <text evidence="3">The sequence shown here is derived from an EMBL/GenBank/DDBJ whole genome shotgun (WGS) entry which is preliminary data.</text>
</comment>
<evidence type="ECO:0000313" key="4">
    <source>
        <dbReference type="Proteomes" id="UP000052052"/>
    </source>
</evidence>
<gene>
    <name evidence="3" type="ORF">ABB29_12675</name>
</gene>
<dbReference type="RefSeq" id="WP_057659656.1">
    <property type="nucleotide sequence ID" value="NZ_LDJL01000013.1"/>
</dbReference>
<dbReference type="Proteomes" id="UP000052052">
    <property type="component" value="Unassembled WGS sequence"/>
</dbReference>
<evidence type="ECO:0000313" key="3">
    <source>
        <dbReference type="EMBL" id="KRG68473.1"/>
    </source>
</evidence>
<protein>
    <submittedName>
        <fullName evidence="3">Membrane protein</fullName>
    </submittedName>
</protein>
<proteinExistence type="predicted"/>
<keyword evidence="1" id="KW-0812">Transmembrane</keyword>
<dbReference type="InterPro" id="IPR008520">
    <property type="entry name" value="DUF802"/>
</dbReference>
<sequence>MNKNPLIPALFFIGLVPACWIGAGYLGNHPLGVLVALLILACYLTGGIELHRYRQASATLAVALAQPYADASPLASWLQPLHPGIRNAVRMRIENERSALPAPALTPYLVGLLVLLGMLGTLLGMMATLRGTGLALETATDLEAIRGSLAAPVQGLGFTFGTSIAGVASSAMLGLVSALCRRERLQLVQQLDTAIAGPLRAHSLSHQREQAFELQQQQAALLPALVERLEAIATGIARQGADNGEQLAARQQEFHQRTEAAYVKLAEVLQQSLQAGVEKSARAVGDIVQPAVQQTLDGLARETTAIHASVGAAVQQQLDALSNGFSQASEVAASSWQAALAEQQRNHQALAGELQQTLQQFSTGFSQQSTELLAAVSQQLDSGARQLAEAGDTLLAQQRHAHAELADAHAQAQQASAARFGEYAASLVEAVEQSQLQLQQALAAQDGQRLAAWSDQLASTSATLREDWQQAGNQTAQLQQQICDALASTARDITAQAQRHASQTIAEISQLVQSASEAPRAAAEVIAELRQQLSDSMVRDTGMLEERNQLMDTLQTLMGAINHASSEQRTAIDALVATSADLLERVGNRFSDHIEGETGKLGEIAAQVAVGASEVASLGESLGASVQLFGHSNEQLLARLQSIETALDKSMARSDEQLAYYVAQAREVIDLNLLSQRQIMADLQQLAGRDPAAADAEAA</sequence>
<feature type="domain" description="DUF802" evidence="2">
    <location>
        <begin position="321"/>
        <end position="373"/>
    </location>
</feature>
<keyword evidence="1" id="KW-0472">Membrane</keyword>
<keyword evidence="1" id="KW-1133">Transmembrane helix</keyword>
<feature type="transmembrane region" description="Helical" evidence="1">
    <location>
        <begin position="31"/>
        <end position="50"/>
    </location>
</feature>
<dbReference type="AlphaFoldDB" id="A0A0R0CFC0"/>
<feature type="transmembrane region" description="Helical" evidence="1">
    <location>
        <begin position="7"/>
        <end position="25"/>
    </location>
</feature>
<accession>A0A0R0CFC0</accession>
<reference evidence="3 4" key="1">
    <citation type="submission" date="2015-05" db="EMBL/GenBank/DDBJ databases">
        <title>Genome sequencing and analysis of members of genus Stenotrophomonas.</title>
        <authorList>
            <person name="Patil P.P."/>
            <person name="Midha S."/>
            <person name="Patil P.B."/>
        </authorList>
    </citation>
    <scope>NUCLEOTIDE SEQUENCE [LARGE SCALE GENOMIC DNA]</scope>
    <source>
        <strain evidence="3 4">DSM 21858</strain>
    </source>
</reference>
<feature type="transmembrane region" description="Helical" evidence="1">
    <location>
        <begin position="105"/>
        <end position="127"/>
    </location>
</feature>
<dbReference type="PATRIC" id="fig|344882.3.peg.912"/>
<dbReference type="EMBL" id="LDJL01000013">
    <property type="protein sequence ID" value="KRG68473.1"/>
    <property type="molecule type" value="Genomic_DNA"/>
</dbReference>
<dbReference type="Pfam" id="PF05650">
    <property type="entry name" value="DUF802"/>
    <property type="match status" value="1"/>
</dbReference>
<organism evidence="3 4">
    <name type="scientific">Pseudoxanthomonas dokdonensis</name>
    <dbReference type="NCBI Taxonomy" id="344882"/>
    <lineage>
        <taxon>Bacteria</taxon>
        <taxon>Pseudomonadati</taxon>
        <taxon>Pseudomonadota</taxon>
        <taxon>Gammaproteobacteria</taxon>
        <taxon>Lysobacterales</taxon>
        <taxon>Lysobacteraceae</taxon>
        <taxon>Pseudoxanthomonas</taxon>
    </lineage>
</organism>
<dbReference type="STRING" id="344882.ABB29_12675"/>
<evidence type="ECO:0000256" key="1">
    <source>
        <dbReference type="SAM" id="Phobius"/>
    </source>
</evidence>
<evidence type="ECO:0000259" key="2">
    <source>
        <dbReference type="Pfam" id="PF05650"/>
    </source>
</evidence>
<name>A0A0R0CFC0_9GAMM</name>
<keyword evidence="4" id="KW-1185">Reference proteome</keyword>
<dbReference type="OrthoDB" id="6053769at2"/>